<keyword evidence="1" id="KW-0472">Membrane</keyword>
<keyword evidence="3" id="KW-1185">Reference proteome</keyword>
<feature type="transmembrane region" description="Helical" evidence="1">
    <location>
        <begin position="314"/>
        <end position="339"/>
    </location>
</feature>
<sequence length="348" mass="38888">MNYSTTSILTEEIIDHLERKGVLEAPSRNVLEEEDDNAISAKRLLIFAIIGWQSMVYLPELNSHPPDTLAIQHDTEGPDSGLVYDRYVITAPSAADMCDRPLWVLLKWFGNLLPAHPSDLAVAGAADVAAIESVKMAASWRALYPDQLNAHLLHTLLRVRFRWVDSLALHLDYDKSTRTLSLFAFPSILEVQAADPRADEDDIAHFLQEVLVSYRLLFGQSAKARRQFRDVYSPVEAPFHQPDTLLPRLCDRAEGQSACPGLAELPPDRAIYYAARDFPVLYRRVELLADELKGAKPASIRDLLNDRRDTLQFWTFWLIGVFGGASIFLALVQTALAAVQIAQAAGKI</sequence>
<reference evidence="2 3" key="1">
    <citation type="journal article" date="2024" name="IMA Fungus">
        <title>IMA Genome - F19 : A genome assembly and annotation guide to empower mycologists, including annotated draft genome sequences of Ceratocystis pirilliformis, Diaporthe australafricana, Fusarium ophioides, Paecilomyces lecythidis, and Sporothrix stenoceras.</title>
        <authorList>
            <person name="Aylward J."/>
            <person name="Wilson A.M."/>
            <person name="Visagie C.M."/>
            <person name="Spraker J."/>
            <person name="Barnes I."/>
            <person name="Buitendag C."/>
            <person name="Ceriani C."/>
            <person name="Del Mar Angel L."/>
            <person name="du Plessis D."/>
            <person name="Fuchs T."/>
            <person name="Gasser K."/>
            <person name="Kramer D."/>
            <person name="Li W."/>
            <person name="Munsamy K."/>
            <person name="Piso A."/>
            <person name="Price J.L."/>
            <person name="Sonnekus B."/>
            <person name="Thomas C."/>
            <person name="van der Nest A."/>
            <person name="van Dijk A."/>
            <person name="van Heerden A."/>
            <person name="van Vuuren N."/>
            <person name="Yilmaz N."/>
            <person name="Duong T.A."/>
            <person name="van der Merwe N.A."/>
            <person name="Wingfield M.J."/>
            <person name="Wingfield B.D."/>
        </authorList>
    </citation>
    <scope>NUCLEOTIDE SEQUENCE [LARGE SCALE GENOMIC DNA]</scope>
    <source>
        <strain evidence="2 3">CMW 5346</strain>
    </source>
</reference>
<gene>
    <name evidence="2" type="ORF">Sste5346_004553</name>
</gene>
<protein>
    <submittedName>
        <fullName evidence="2">Uncharacterized protein</fullName>
    </submittedName>
</protein>
<keyword evidence="1" id="KW-1133">Transmembrane helix</keyword>
<evidence type="ECO:0000313" key="2">
    <source>
        <dbReference type="EMBL" id="KAL1896519.1"/>
    </source>
</evidence>
<proteinExistence type="predicted"/>
<evidence type="ECO:0000256" key="1">
    <source>
        <dbReference type="SAM" id="Phobius"/>
    </source>
</evidence>
<dbReference type="EMBL" id="JAWCUI010000022">
    <property type="protein sequence ID" value="KAL1896519.1"/>
    <property type="molecule type" value="Genomic_DNA"/>
</dbReference>
<name>A0ABR3Z8A9_9PEZI</name>
<keyword evidence="1" id="KW-0812">Transmembrane</keyword>
<evidence type="ECO:0000313" key="3">
    <source>
        <dbReference type="Proteomes" id="UP001583186"/>
    </source>
</evidence>
<accession>A0ABR3Z8A9</accession>
<comment type="caution">
    <text evidence="2">The sequence shown here is derived from an EMBL/GenBank/DDBJ whole genome shotgun (WGS) entry which is preliminary data.</text>
</comment>
<dbReference type="Proteomes" id="UP001583186">
    <property type="component" value="Unassembled WGS sequence"/>
</dbReference>
<organism evidence="2 3">
    <name type="scientific">Sporothrix stenoceras</name>
    <dbReference type="NCBI Taxonomy" id="5173"/>
    <lineage>
        <taxon>Eukaryota</taxon>
        <taxon>Fungi</taxon>
        <taxon>Dikarya</taxon>
        <taxon>Ascomycota</taxon>
        <taxon>Pezizomycotina</taxon>
        <taxon>Sordariomycetes</taxon>
        <taxon>Sordariomycetidae</taxon>
        <taxon>Ophiostomatales</taxon>
        <taxon>Ophiostomataceae</taxon>
        <taxon>Sporothrix</taxon>
    </lineage>
</organism>